<proteinExistence type="predicted"/>
<evidence type="ECO:0000313" key="1">
    <source>
        <dbReference type="EMBL" id="OUC79485.1"/>
    </source>
</evidence>
<name>A0A243QDU0_9ACTN</name>
<accession>A0A243QDU0</accession>
<dbReference type="STRING" id="417102.CA982_08545"/>
<gene>
    <name evidence="1" type="ORF">CA982_08545</name>
</gene>
<evidence type="ECO:0000313" key="2">
    <source>
        <dbReference type="Proteomes" id="UP000194632"/>
    </source>
</evidence>
<comment type="caution">
    <text evidence="1">The sequence shown here is derived from an EMBL/GenBank/DDBJ whole genome shotgun (WGS) entry which is preliminary data.</text>
</comment>
<keyword evidence="2" id="KW-1185">Reference proteome</keyword>
<sequence>MGVIRLPDDVREEALAHVYAEFDRLKWEQVPPGERGAVYVELIADESFSRLLAPYFDTAQMRVWLKDSAAKEYPRALEGIGPAASHTKRGYPGPSVIVSATLGLDWSVVTDSIEQKPMRCQVMSAAGEAAVLIWGPQRMLSNLHWAASVARVAGEQRVVVAVTRHTMAKPAASEWVRVQALCDLIGVEAHSVMYMPRTIDAVGN</sequence>
<reference evidence="1 2" key="1">
    <citation type="submission" date="2017-05" db="EMBL/GenBank/DDBJ databases">
        <title>Biotechnological potential of actinobacteria isolated from South African environments.</title>
        <authorList>
            <person name="Le Roes-Hill M."/>
            <person name="Prins A."/>
            <person name="Durrell K.A."/>
        </authorList>
    </citation>
    <scope>NUCLEOTIDE SEQUENCE [LARGE SCALE GENOMIC DNA]</scope>
    <source>
        <strain evidence="1">BS2</strain>
    </source>
</reference>
<protein>
    <submittedName>
        <fullName evidence="1">Uncharacterized protein</fullName>
    </submittedName>
</protein>
<dbReference type="EMBL" id="NGFO01000007">
    <property type="protein sequence ID" value="OUC79485.1"/>
    <property type="molecule type" value="Genomic_DNA"/>
</dbReference>
<dbReference type="AlphaFoldDB" id="A0A243QDU0"/>
<dbReference type="Proteomes" id="UP000194632">
    <property type="component" value="Unassembled WGS sequence"/>
</dbReference>
<organism evidence="1 2">
    <name type="scientific">Gordonia lacunae</name>
    <dbReference type="NCBI Taxonomy" id="417102"/>
    <lineage>
        <taxon>Bacteria</taxon>
        <taxon>Bacillati</taxon>
        <taxon>Actinomycetota</taxon>
        <taxon>Actinomycetes</taxon>
        <taxon>Mycobacteriales</taxon>
        <taxon>Gordoniaceae</taxon>
        <taxon>Gordonia</taxon>
    </lineage>
</organism>